<dbReference type="EMBL" id="KN822113">
    <property type="protein sequence ID" value="KIM56613.1"/>
    <property type="molecule type" value="Genomic_DNA"/>
</dbReference>
<protein>
    <submittedName>
        <fullName evidence="1">Uncharacterized protein</fullName>
    </submittedName>
</protein>
<dbReference type="InParanoid" id="A0A0C2Z3Y4"/>
<keyword evidence="2" id="KW-1185">Reference proteome</keyword>
<gene>
    <name evidence="1" type="ORF">SCLCIDRAFT_132222</name>
</gene>
<dbReference type="AlphaFoldDB" id="A0A0C2Z3Y4"/>
<proteinExistence type="predicted"/>
<sequence>PSGLPTSENLRGREILKIFVIGNNIHQGGRALQVVLPGFEGLENSEKLLVMHVIVQLRHGECVRVEGDWLNLTIGTGDGQDTGDHIVRSVSFNGNQGARLIVSKNGSSCEGLLQPIEGASTVLGEVPGGIFLSKLIIEYEAMVEVREAKEGLNVLHLAWFGPIANSGDFVLQHCQTVGGEKVSEVFHQV</sequence>
<dbReference type="Proteomes" id="UP000053989">
    <property type="component" value="Unassembled WGS sequence"/>
</dbReference>
<reference evidence="2" key="2">
    <citation type="submission" date="2015-01" db="EMBL/GenBank/DDBJ databases">
        <title>Evolutionary Origins and Diversification of the Mycorrhizal Mutualists.</title>
        <authorList>
            <consortium name="DOE Joint Genome Institute"/>
            <consortium name="Mycorrhizal Genomics Consortium"/>
            <person name="Kohler A."/>
            <person name="Kuo A."/>
            <person name="Nagy L.G."/>
            <person name="Floudas D."/>
            <person name="Copeland A."/>
            <person name="Barry K.W."/>
            <person name="Cichocki N."/>
            <person name="Veneault-Fourrey C."/>
            <person name="LaButti K."/>
            <person name="Lindquist E.A."/>
            <person name="Lipzen A."/>
            <person name="Lundell T."/>
            <person name="Morin E."/>
            <person name="Murat C."/>
            <person name="Riley R."/>
            <person name="Ohm R."/>
            <person name="Sun H."/>
            <person name="Tunlid A."/>
            <person name="Henrissat B."/>
            <person name="Grigoriev I.V."/>
            <person name="Hibbett D.S."/>
            <person name="Martin F."/>
        </authorList>
    </citation>
    <scope>NUCLEOTIDE SEQUENCE [LARGE SCALE GENOMIC DNA]</scope>
    <source>
        <strain evidence="2">Foug A</strain>
    </source>
</reference>
<name>A0A0C2Z3Y4_9AGAM</name>
<evidence type="ECO:0000313" key="2">
    <source>
        <dbReference type="Proteomes" id="UP000053989"/>
    </source>
</evidence>
<reference evidence="1 2" key="1">
    <citation type="submission" date="2014-04" db="EMBL/GenBank/DDBJ databases">
        <authorList>
            <consortium name="DOE Joint Genome Institute"/>
            <person name="Kuo A."/>
            <person name="Kohler A."/>
            <person name="Nagy L.G."/>
            <person name="Floudas D."/>
            <person name="Copeland A."/>
            <person name="Barry K.W."/>
            <person name="Cichocki N."/>
            <person name="Veneault-Fourrey C."/>
            <person name="LaButti K."/>
            <person name="Lindquist E.A."/>
            <person name="Lipzen A."/>
            <person name="Lundell T."/>
            <person name="Morin E."/>
            <person name="Murat C."/>
            <person name="Sun H."/>
            <person name="Tunlid A."/>
            <person name="Henrissat B."/>
            <person name="Grigoriev I.V."/>
            <person name="Hibbett D.S."/>
            <person name="Martin F."/>
            <person name="Nordberg H.P."/>
            <person name="Cantor M.N."/>
            <person name="Hua S.X."/>
        </authorList>
    </citation>
    <scope>NUCLEOTIDE SEQUENCE [LARGE SCALE GENOMIC DNA]</scope>
    <source>
        <strain evidence="1 2">Foug A</strain>
    </source>
</reference>
<dbReference type="HOGENOM" id="CLU_090544_0_0_1"/>
<feature type="non-terminal residue" evidence="1">
    <location>
        <position position="1"/>
    </location>
</feature>
<organism evidence="1 2">
    <name type="scientific">Scleroderma citrinum Foug A</name>
    <dbReference type="NCBI Taxonomy" id="1036808"/>
    <lineage>
        <taxon>Eukaryota</taxon>
        <taxon>Fungi</taxon>
        <taxon>Dikarya</taxon>
        <taxon>Basidiomycota</taxon>
        <taxon>Agaricomycotina</taxon>
        <taxon>Agaricomycetes</taxon>
        <taxon>Agaricomycetidae</taxon>
        <taxon>Boletales</taxon>
        <taxon>Sclerodermatineae</taxon>
        <taxon>Sclerodermataceae</taxon>
        <taxon>Scleroderma</taxon>
    </lineage>
</organism>
<accession>A0A0C2Z3Y4</accession>
<dbReference type="OrthoDB" id="3046524at2759"/>
<evidence type="ECO:0000313" key="1">
    <source>
        <dbReference type="EMBL" id="KIM56613.1"/>
    </source>
</evidence>